<dbReference type="Gene3D" id="1.10.260.40">
    <property type="entry name" value="lambda repressor-like DNA-binding domains"/>
    <property type="match status" value="1"/>
</dbReference>
<reference evidence="5 6" key="1">
    <citation type="journal article" date="2021" name="ISME Commun">
        <title>Automated analysis of genomic sequences facilitates high-throughput and comprehensive description of bacteria.</title>
        <authorList>
            <person name="Hitch T.C.A."/>
        </authorList>
    </citation>
    <scope>NUCLEOTIDE SEQUENCE [LARGE SCALE GENOMIC DNA]</scope>
    <source>
        <strain evidence="5 6">Sanger_29</strain>
    </source>
</reference>
<dbReference type="Proteomes" id="UP001652338">
    <property type="component" value="Unassembled WGS sequence"/>
</dbReference>
<protein>
    <submittedName>
        <fullName evidence="5">LacI family transcriptional regulator</fullName>
    </submittedName>
</protein>
<name>A0ABT2SQ29_9FIRM</name>
<accession>A0ABT2SQ29</accession>
<dbReference type="EMBL" id="JAOQKE010000019">
    <property type="protein sequence ID" value="MCU6726153.1"/>
    <property type="molecule type" value="Genomic_DNA"/>
</dbReference>
<comment type="caution">
    <text evidence="5">The sequence shown here is derived from an EMBL/GenBank/DDBJ whole genome shotgun (WGS) entry which is preliminary data.</text>
</comment>
<dbReference type="Pfam" id="PF00532">
    <property type="entry name" value="Peripla_BP_1"/>
    <property type="match status" value="1"/>
</dbReference>
<dbReference type="CDD" id="cd01392">
    <property type="entry name" value="HTH_LacI"/>
    <property type="match status" value="1"/>
</dbReference>
<gene>
    <name evidence="5" type="ORF">OCV47_12525</name>
</gene>
<evidence type="ECO:0000256" key="1">
    <source>
        <dbReference type="ARBA" id="ARBA00023015"/>
    </source>
</evidence>
<keyword evidence="3" id="KW-0804">Transcription</keyword>
<keyword evidence="1" id="KW-0805">Transcription regulation</keyword>
<dbReference type="InterPro" id="IPR028082">
    <property type="entry name" value="Peripla_BP_I"/>
</dbReference>
<dbReference type="PANTHER" id="PTHR30146">
    <property type="entry name" value="LACI-RELATED TRANSCRIPTIONAL REPRESSOR"/>
    <property type="match status" value="1"/>
</dbReference>
<dbReference type="RefSeq" id="WP_262655424.1">
    <property type="nucleotide sequence ID" value="NZ_JAOQKE010000019.1"/>
</dbReference>
<dbReference type="InterPro" id="IPR000843">
    <property type="entry name" value="HTH_LacI"/>
</dbReference>
<dbReference type="InterPro" id="IPR001761">
    <property type="entry name" value="Peripla_BP/Lac1_sug-bd_dom"/>
</dbReference>
<dbReference type="PANTHER" id="PTHR30146:SF109">
    <property type="entry name" value="HTH-TYPE TRANSCRIPTIONAL REGULATOR GALS"/>
    <property type="match status" value="1"/>
</dbReference>
<dbReference type="Gene3D" id="3.40.50.2300">
    <property type="match status" value="2"/>
</dbReference>
<evidence type="ECO:0000313" key="6">
    <source>
        <dbReference type="Proteomes" id="UP001652338"/>
    </source>
</evidence>
<keyword evidence="2" id="KW-0238">DNA-binding</keyword>
<dbReference type="SUPFAM" id="SSF47413">
    <property type="entry name" value="lambda repressor-like DNA-binding domains"/>
    <property type="match status" value="1"/>
</dbReference>
<evidence type="ECO:0000256" key="2">
    <source>
        <dbReference type="ARBA" id="ARBA00023125"/>
    </source>
</evidence>
<dbReference type="CDD" id="cd06267">
    <property type="entry name" value="PBP1_LacI_sugar_binding-like"/>
    <property type="match status" value="1"/>
</dbReference>
<dbReference type="SMART" id="SM00354">
    <property type="entry name" value="HTH_LACI"/>
    <property type="match status" value="1"/>
</dbReference>
<proteinExistence type="predicted"/>
<evidence type="ECO:0000259" key="4">
    <source>
        <dbReference type="PROSITE" id="PS50932"/>
    </source>
</evidence>
<keyword evidence="6" id="KW-1185">Reference proteome</keyword>
<evidence type="ECO:0000313" key="5">
    <source>
        <dbReference type="EMBL" id="MCU6726153.1"/>
    </source>
</evidence>
<sequence>MACTIKDVAKLAGTSIATVSFVINEKKGVKPETREKVLNAIQLLNYQPNISARNLVKQKTNTIAFIVTDIKNPFYSSLAYEMQQAATQNGYGLLLGISNNDIREEQRLVKMMIARGADGILLVACQKSSHDPQDMEHLYECKRMGIPLLFVTNKYYEIVENGVTTDYKAAMYELTAYLLKRGCRKIVFFSDGYGPYYSRTRIDGFKEAYEDAGLSYDERWIVNGKTANTVTGKAYTKDSILDMKPDAIICINATSALGVMACLKEEGISVPEEISVACFDELDYNNVLYKPLTYSRQNIKEICEQSLKRFEEIENGETEKQDILIPGELCVRETVK</sequence>
<dbReference type="SUPFAM" id="SSF53822">
    <property type="entry name" value="Periplasmic binding protein-like I"/>
    <property type="match status" value="1"/>
</dbReference>
<dbReference type="Pfam" id="PF00356">
    <property type="entry name" value="LacI"/>
    <property type="match status" value="1"/>
</dbReference>
<dbReference type="InterPro" id="IPR010982">
    <property type="entry name" value="Lambda_DNA-bd_dom_sf"/>
</dbReference>
<dbReference type="PROSITE" id="PS50932">
    <property type="entry name" value="HTH_LACI_2"/>
    <property type="match status" value="1"/>
</dbReference>
<organism evidence="5 6">
    <name type="scientific">Muricoprocola aceti</name>
    <dbReference type="NCBI Taxonomy" id="2981772"/>
    <lineage>
        <taxon>Bacteria</taxon>
        <taxon>Bacillati</taxon>
        <taxon>Bacillota</taxon>
        <taxon>Clostridia</taxon>
        <taxon>Lachnospirales</taxon>
        <taxon>Lachnospiraceae</taxon>
        <taxon>Muricoprocola</taxon>
    </lineage>
</organism>
<evidence type="ECO:0000256" key="3">
    <source>
        <dbReference type="ARBA" id="ARBA00023163"/>
    </source>
</evidence>
<feature type="domain" description="HTH lacI-type" evidence="4">
    <location>
        <begin position="4"/>
        <end position="57"/>
    </location>
</feature>